<reference evidence="4" key="1">
    <citation type="submission" date="2021-07" db="EMBL/GenBank/DDBJ databases">
        <title>Pseudohoeflea marina sp. nov. a polyhydroxyalcanoate-producing bacterium.</title>
        <authorList>
            <person name="Zheng W."/>
            <person name="Yu S."/>
            <person name="Huang Y."/>
        </authorList>
    </citation>
    <scope>NUCLEOTIDE SEQUENCE</scope>
    <source>
        <strain evidence="4">DP4N28-3</strain>
    </source>
</reference>
<dbReference type="Proteomes" id="UP001430804">
    <property type="component" value="Unassembled WGS sequence"/>
</dbReference>
<feature type="domain" description="Alcohol dehydrogenase iron-type/glycerol dehydrogenase GldA" evidence="2">
    <location>
        <begin position="10"/>
        <end position="175"/>
    </location>
</feature>
<evidence type="ECO:0000259" key="3">
    <source>
        <dbReference type="Pfam" id="PF25137"/>
    </source>
</evidence>
<accession>A0ABS6WMM2</accession>
<keyword evidence="1" id="KW-0560">Oxidoreductase</keyword>
<dbReference type="InterPro" id="IPR039697">
    <property type="entry name" value="Alcohol_dehydrogenase_Fe"/>
</dbReference>
<dbReference type="PROSITE" id="PS00913">
    <property type="entry name" value="ADH_IRON_1"/>
    <property type="match status" value="1"/>
</dbReference>
<protein>
    <submittedName>
        <fullName evidence="4">Iron-containing alcohol dehydrogenase</fullName>
    </submittedName>
</protein>
<dbReference type="CDD" id="cd08551">
    <property type="entry name" value="Fe-ADH"/>
    <property type="match status" value="1"/>
</dbReference>
<proteinExistence type="predicted"/>
<dbReference type="Pfam" id="PF25137">
    <property type="entry name" value="ADH_Fe_C"/>
    <property type="match status" value="1"/>
</dbReference>
<dbReference type="EMBL" id="JAHWQX010000002">
    <property type="protein sequence ID" value="MBW3097198.1"/>
    <property type="molecule type" value="Genomic_DNA"/>
</dbReference>
<gene>
    <name evidence="4" type="ORF">KY465_07895</name>
</gene>
<evidence type="ECO:0000259" key="2">
    <source>
        <dbReference type="Pfam" id="PF00465"/>
    </source>
</evidence>
<dbReference type="PANTHER" id="PTHR11496">
    <property type="entry name" value="ALCOHOL DEHYDROGENASE"/>
    <property type="match status" value="1"/>
</dbReference>
<evidence type="ECO:0000256" key="1">
    <source>
        <dbReference type="ARBA" id="ARBA00023002"/>
    </source>
</evidence>
<name>A0ABS6WMM2_9HYPH</name>
<dbReference type="InterPro" id="IPR056798">
    <property type="entry name" value="ADH_Fe_C"/>
</dbReference>
<dbReference type="InterPro" id="IPR018211">
    <property type="entry name" value="ADH_Fe_CS"/>
</dbReference>
<comment type="caution">
    <text evidence="4">The sequence shown here is derived from an EMBL/GenBank/DDBJ whole genome shotgun (WGS) entry which is preliminary data.</text>
</comment>
<dbReference type="InterPro" id="IPR001670">
    <property type="entry name" value="ADH_Fe/GldA"/>
</dbReference>
<evidence type="ECO:0000313" key="4">
    <source>
        <dbReference type="EMBL" id="MBW3097198.1"/>
    </source>
</evidence>
<keyword evidence="5" id="KW-1185">Reference proteome</keyword>
<evidence type="ECO:0000313" key="5">
    <source>
        <dbReference type="Proteomes" id="UP001430804"/>
    </source>
</evidence>
<dbReference type="Pfam" id="PF00465">
    <property type="entry name" value="Fe-ADH"/>
    <property type="match status" value="1"/>
</dbReference>
<sequence length="379" mass="39837">MFAFRTSINVKCGRGIVDELGDEVRELGYGRVLFVTDPGLAKTGISARGTDSLKRAGVEYEVFDSIEPNPRDSSMEAVWDSVKDECIEAVIGLGGGSAMDGAKAIAVLARNGGKLNAYDGPGKIKNGALPIVAIPTTAGTGSEVTSNAAITDAARHYKMSLRSPAIIPSLAILDPSLLASLPVKIAAESSMDAIIHGLESYTSNRANSLSEGLSIQSLEYLCPNIRPFVANRADPIAAEKMLIGSMFAGTVIGNTGTGNVHALARALGGIYDLPHGLACSMMFPYVVRFNFIAHPAKYRNFGRILGLPVDRCSDSTVCDLVVGELFRMCADLGIPTTFSEVGLDGIDVAAVSEVAIANSGPNPRTTTRADLESLLLEAK</sequence>
<feature type="domain" description="Fe-containing alcohol dehydrogenase-like C-terminal" evidence="3">
    <location>
        <begin position="187"/>
        <end position="377"/>
    </location>
</feature>
<dbReference type="RefSeq" id="WP_219201128.1">
    <property type="nucleotide sequence ID" value="NZ_JAHWQX010000002.1"/>
</dbReference>
<organism evidence="4 5">
    <name type="scientific">Pseudohoeflea coraliihabitans</name>
    <dbReference type="NCBI Taxonomy" id="2860393"/>
    <lineage>
        <taxon>Bacteria</taxon>
        <taxon>Pseudomonadati</taxon>
        <taxon>Pseudomonadota</taxon>
        <taxon>Alphaproteobacteria</taxon>
        <taxon>Hyphomicrobiales</taxon>
        <taxon>Rhizobiaceae</taxon>
        <taxon>Pseudohoeflea</taxon>
    </lineage>
</organism>
<dbReference type="PANTHER" id="PTHR11496:SF83">
    <property type="entry name" value="HYDROXYACID-OXOACID TRANSHYDROGENASE, MITOCHONDRIAL"/>
    <property type="match status" value="1"/>
</dbReference>